<organism evidence="4 5">
    <name type="scientific">Pedobacter hartonius</name>
    <dbReference type="NCBI Taxonomy" id="425514"/>
    <lineage>
        <taxon>Bacteria</taxon>
        <taxon>Pseudomonadati</taxon>
        <taxon>Bacteroidota</taxon>
        <taxon>Sphingobacteriia</taxon>
        <taxon>Sphingobacteriales</taxon>
        <taxon>Sphingobacteriaceae</taxon>
        <taxon>Pedobacter</taxon>
    </lineage>
</organism>
<dbReference type="InterPro" id="IPR000330">
    <property type="entry name" value="SNF2_N"/>
</dbReference>
<dbReference type="InterPro" id="IPR001650">
    <property type="entry name" value="Helicase_C-like"/>
</dbReference>
<dbReference type="Pfam" id="PF00176">
    <property type="entry name" value="SNF2-rel_dom"/>
    <property type="match status" value="1"/>
</dbReference>
<accession>A0A1H4HKH3</accession>
<dbReference type="InterPro" id="IPR027417">
    <property type="entry name" value="P-loop_NTPase"/>
</dbReference>
<dbReference type="GO" id="GO:0004386">
    <property type="term" value="F:helicase activity"/>
    <property type="evidence" value="ECO:0007669"/>
    <property type="project" value="UniProtKB-KW"/>
</dbReference>
<keyword evidence="1" id="KW-0378">Hydrolase</keyword>
<dbReference type="AlphaFoldDB" id="A0A1H4HKH3"/>
<evidence type="ECO:0000313" key="4">
    <source>
        <dbReference type="EMBL" id="SEB21582.1"/>
    </source>
</evidence>
<proteinExistence type="predicted"/>
<dbReference type="Gene3D" id="3.40.50.10810">
    <property type="entry name" value="Tandem AAA-ATPase domain"/>
    <property type="match status" value="1"/>
</dbReference>
<keyword evidence="4" id="KW-0067">ATP-binding</keyword>
<evidence type="ECO:0000259" key="3">
    <source>
        <dbReference type="PROSITE" id="PS51194"/>
    </source>
</evidence>
<dbReference type="Pfam" id="PF00271">
    <property type="entry name" value="Helicase_C"/>
    <property type="match status" value="1"/>
</dbReference>
<dbReference type="PANTHER" id="PTHR10799">
    <property type="entry name" value="SNF2/RAD54 HELICASE FAMILY"/>
    <property type="match status" value="1"/>
</dbReference>
<dbReference type="SUPFAM" id="SSF52540">
    <property type="entry name" value="P-loop containing nucleoside triphosphate hydrolases"/>
    <property type="match status" value="2"/>
</dbReference>
<dbReference type="InterPro" id="IPR038718">
    <property type="entry name" value="SNF2-like_sf"/>
</dbReference>
<dbReference type="InterPro" id="IPR049730">
    <property type="entry name" value="SNF2/RAD54-like_C"/>
</dbReference>
<feature type="domain" description="Helicase C-terminal" evidence="3">
    <location>
        <begin position="219"/>
        <end position="373"/>
    </location>
</feature>
<sequence>MLVFHGTEREKDIAELNKYDLVITSYGTAAVDITFLLTISFDYVILDEAQAIKNPFSQKFKMVMLLEAQNRLALTGTPVENSSSDLYALMNFVNPGFFGSLRMFKDNLAAKGDNEDNERAGTLLMMTKPFILRRTKKQVATDLPPKTEMTIWCEMEPAQRKIYDRYRKQFKAYLNDKIDTIGLENSKLYVLKGLMTLRQICNSPVLIKDTPDFNGHSCKIIELMEHIMEKTTGHKLLIFSAFTGMLGLIRSGLEQQGIAYAYLDGKTTLNKRKEAVANFQEKEACRVFLISLKAGGTGLNLTAADYVYLVDPWWNPAVENQAIDRCYRIGQDKHVMAYRMICKDTLEEKILEIQDKKRKLAGELIPTDEGILKSLGKDDLLKLFG</sequence>
<dbReference type="PROSITE" id="PS51192">
    <property type="entry name" value="HELICASE_ATP_BIND_1"/>
    <property type="match status" value="1"/>
</dbReference>
<dbReference type="PROSITE" id="PS51194">
    <property type="entry name" value="HELICASE_CTER"/>
    <property type="match status" value="1"/>
</dbReference>
<dbReference type="Proteomes" id="UP000198850">
    <property type="component" value="Unassembled WGS sequence"/>
</dbReference>
<name>A0A1H4HKH3_9SPHI</name>
<dbReference type="STRING" id="425514.SAMN05443550_12030"/>
<feature type="domain" description="Helicase ATP-binding" evidence="2">
    <location>
        <begin position="1"/>
        <end position="96"/>
    </location>
</feature>
<keyword evidence="5" id="KW-1185">Reference proteome</keyword>
<dbReference type="InterPro" id="IPR014001">
    <property type="entry name" value="Helicase_ATP-bd"/>
</dbReference>
<evidence type="ECO:0000313" key="5">
    <source>
        <dbReference type="Proteomes" id="UP000198850"/>
    </source>
</evidence>
<evidence type="ECO:0000256" key="1">
    <source>
        <dbReference type="ARBA" id="ARBA00022801"/>
    </source>
</evidence>
<dbReference type="GO" id="GO:0005524">
    <property type="term" value="F:ATP binding"/>
    <property type="evidence" value="ECO:0007669"/>
    <property type="project" value="InterPro"/>
</dbReference>
<dbReference type="CDD" id="cd18793">
    <property type="entry name" value="SF2_C_SNF"/>
    <property type="match status" value="1"/>
</dbReference>
<keyword evidence="4" id="KW-0347">Helicase</keyword>
<dbReference type="OrthoDB" id="9760715at2"/>
<dbReference type="GO" id="GO:0016787">
    <property type="term" value="F:hydrolase activity"/>
    <property type="evidence" value="ECO:0007669"/>
    <property type="project" value="UniProtKB-KW"/>
</dbReference>
<dbReference type="EMBL" id="FNRA01000020">
    <property type="protein sequence ID" value="SEB21582.1"/>
    <property type="molecule type" value="Genomic_DNA"/>
</dbReference>
<keyword evidence="4" id="KW-0547">Nucleotide-binding</keyword>
<dbReference type="SMART" id="SM00490">
    <property type="entry name" value="HELICc"/>
    <property type="match status" value="1"/>
</dbReference>
<protein>
    <submittedName>
        <fullName evidence="4">Helicase conserved C-terminal domain-containing protein</fullName>
    </submittedName>
</protein>
<evidence type="ECO:0000259" key="2">
    <source>
        <dbReference type="PROSITE" id="PS51192"/>
    </source>
</evidence>
<gene>
    <name evidence="4" type="ORF">SAMN05443550_12030</name>
</gene>
<reference evidence="4 5" key="1">
    <citation type="submission" date="2016-10" db="EMBL/GenBank/DDBJ databases">
        <authorList>
            <person name="de Groot N.N."/>
        </authorList>
    </citation>
    <scope>NUCLEOTIDE SEQUENCE [LARGE SCALE GENOMIC DNA]</scope>
    <source>
        <strain evidence="4 5">DSM 19033</strain>
    </source>
</reference>
<dbReference type="Gene3D" id="3.40.50.300">
    <property type="entry name" value="P-loop containing nucleotide triphosphate hydrolases"/>
    <property type="match status" value="1"/>
</dbReference>